<evidence type="ECO:0000313" key="2">
    <source>
        <dbReference type="EMBL" id="GFY93277.1"/>
    </source>
</evidence>
<feature type="compositionally biased region" description="Polar residues" evidence="1">
    <location>
        <begin position="43"/>
        <end position="57"/>
    </location>
</feature>
<feature type="compositionally biased region" description="Low complexity" evidence="1">
    <location>
        <begin position="243"/>
        <end position="255"/>
    </location>
</feature>
<feature type="compositionally biased region" description="Low complexity" evidence="1">
    <location>
        <begin position="492"/>
        <end position="504"/>
    </location>
</feature>
<feature type="region of interest" description="Disordered" evidence="1">
    <location>
        <begin position="163"/>
        <end position="224"/>
    </location>
</feature>
<feature type="compositionally biased region" description="Polar residues" evidence="1">
    <location>
        <begin position="202"/>
        <end position="218"/>
    </location>
</feature>
<feature type="region of interest" description="Disordered" evidence="1">
    <location>
        <begin position="1"/>
        <end position="129"/>
    </location>
</feature>
<sequence>MAGNEYTPDLLDDPHDQENGHPADSGATHTTIQVDDPQDQENGHSVDSGATHTTIQVDDSHDQENGHPVDSGVTHTTTQSTHLHPSQQPSSHQFSNHCCRNSHKLSSPALSAHQQPLSQPNNSLSSAATAVKTATSPAILESPSQHSKPAALAFKHCCHSSHLHQSQQPPVQQPLLSKQPQAQQPCTLSAPAAPVAAQQQPKLSSHCCQNSHQPSNPGQPLAQHSKPAALAFKHCCHSSHLHPSQQPSSHQFSNHCCRNSHKPRSPALPAHKQPLSQPNNSLSSAATAVKTATSPAILESPSQHSKPAALAFKHCCHSSHLHQSQQPPVQQPLAPQPLTQQLCTPSAPVAPVAAQQQPRFSSHCCQNSHQSSKPAALAFKHCCSSSHLHLSQQPLTQQPCIPSAPATPVAAQQQPKFSSHCCQNSHQPSNPAQPLAAQRTSSPSLQALLSQQPPASVTATAVETAINPAALHSQHTSKPAALVAAQQQPKFSSHCCQNSHHSSNPAQPLAAQ</sequence>
<proteinExistence type="predicted"/>
<feature type="region of interest" description="Disordered" evidence="1">
    <location>
        <begin position="492"/>
        <end position="512"/>
    </location>
</feature>
<feature type="compositionally biased region" description="Basic and acidic residues" evidence="1">
    <location>
        <begin position="58"/>
        <end position="67"/>
    </location>
</feature>
<feature type="compositionally biased region" description="Low complexity" evidence="1">
    <location>
        <begin position="441"/>
        <end position="452"/>
    </location>
</feature>
<name>A0A7J0F5R7_9ERIC</name>
<gene>
    <name evidence="2" type="ORF">Acr_08g0016730</name>
</gene>
<feature type="compositionally biased region" description="Low complexity" evidence="1">
    <location>
        <begin position="190"/>
        <end position="201"/>
    </location>
</feature>
<feature type="compositionally biased region" description="Low complexity" evidence="1">
    <location>
        <begin position="163"/>
        <end position="181"/>
    </location>
</feature>
<feature type="compositionally biased region" description="Basic and acidic residues" evidence="1">
    <location>
        <begin position="12"/>
        <end position="21"/>
    </location>
</feature>
<comment type="caution">
    <text evidence="2">The sequence shown here is derived from an EMBL/GenBank/DDBJ whole genome shotgun (WGS) entry which is preliminary data.</text>
</comment>
<organism evidence="2 3">
    <name type="scientific">Actinidia rufa</name>
    <dbReference type="NCBI Taxonomy" id="165716"/>
    <lineage>
        <taxon>Eukaryota</taxon>
        <taxon>Viridiplantae</taxon>
        <taxon>Streptophyta</taxon>
        <taxon>Embryophyta</taxon>
        <taxon>Tracheophyta</taxon>
        <taxon>Spermatophyta</taxon>
        <taxon>Magnoliopsida</taxon>
        <taxon>eudicotyledons</taxon>
        <taxon>Gunneridae</taxon>
        <taxon>Pentapetalae</taxon>
        <taxon>asterids</taxon>
        <taxon>Ericales</taxon>
        <taxon>Actinidiaceae</taxon>
        <taxon>Actinidia</taxon>
    </lineage>
</organism>
<dbReference type="EMBL" id="BJWL01000008">
    <property type="protein sequence ID" value="GFY93277.1"/>
    <property type="molecule type" value="Genomic_DNA"/>
</dbReference>
<accession>A0A7J0F5R7</accession>
<feature type="region of interest" description="Disordered" evidence="1">
    <location>
        <begin position="415"/>
        <end position="452"/>
    </location>
</feature>
<protein>
    <submittedName>
        <fullName evidence="2">Uncharacterized protein</fullName>
    </submittedName>
</protein>
<evidence type="ECO:0000313" key="3">
    <source>
        <dbReference type="Proteomes" id="UP000585474"/>
    </source>
</evidence>
<keyword evidence="3" id="KW-1185">Reference proteome</keyword>
<reference evidence="2 3" key="1">
    <citation type="submission" date="2019-07" db="EMBL/GenBank/DDBJ databases">
        <title>De Novo Assembly of kiwifruit Actinidia rufa.</title>
        <authorList>
            <person name="Sugita-Konishi S."/>
            <person name="Sato K."/>
            <person name="Mori E."/>
            <person name="Abe Y."/>
            <person name="Kisaki G."/>
            <person name="Hamano K."/>
            <person name="Suezawa K."/>
            <person name="Otani M."/>
            <person name="Fukuda T."/>
            <person name="Manabe T."/>
            <person name="Gomi K."/>
            <person name="Tabuchi M."/>
            <person name="Akimitsu K."/>
            <person name="Kataoka I."/>
        </authorList>
    </citation>
    <scope>NUCLEOTIDE SEQUENCE [LARGE SCALE GENOMIC DNA]</scope>
    <source>
        <strain evidence="3">cv. Fuchu</strain>
    </source>
</reference>
<dbReference type="AlphaFoldDB" id="A0A7J0F5R7"/>
<feature type="compositionally biased region" description="Low complexity" evidence="1">
    <location>
        <begin position="79"/>
        <end position="97"/>
    </location>
</feature>
<feature type="compositionally biased region" description="Polar residues" evidence="1">
    <location>
        <begin position="416"/>
        <end position="432"/>
    </location>
</feature>
<evidence type="ECO:0000256" key="1">
    <source>
        <dbReference type="SAM" id="MobiDB-lite"/>
    </source>
</evidence>
<dbReference type="Proteomes" id="UP000585474">
    <property type="component" value="Unassembled WGS sequence"/>
</dbReference>
<feature type="region of interest" description="Disordered" evidence="1">
    <location>
        <begin position="243"/>
        <end position="288"/>
    </location>
</feature>
<feature type="compositionally biased region" description="Polar residues" evidence="1">
    <location>
        <begin position="104"/>
        <end position="124"/>
    </location>
</feature>